<dbReference type="Proteomes" id="UP000242881">
    <property type="component" value="Unassembled WGS sequence"/>
</dbReference>
<dbReference type="RefSeq" id="WP_424605325.1">
    <property type="nucleotide sequence ID" value="NZ_JBNAVA010000003.1"/>
</dbReference>
<comment type="similarity">
    <text evidence="1">Belongs to the ParB family.</text>
</comment>
<dbReference type="SMART" id="SM00470">
    <property type="entry name" value="ParB"/>
    <property type="match status" value="1"/>
</dbReference>
<reference evidence="5 6" key="1">
    <citation type="submission" date="2018-01" db="EMBL/GenBank/DDBJ databases">
        <title>Metagenomic assembled genomes from two thermal pools in the Uzon Caldera, Kamchatka, Russia.</title>
        <authorList>
            <person name="Wilkins L."/>
            <person name="Ettinger C."/>
        </authorList>
    </citation>
    <scope>NUCLEOTIDE SEQUENCE [LARGE SCALE GENOMIC DNA]</scope>
    <source>
        <strain evidence="5">ZAV-05</strain>
    </source>
</reference>
<dbReference type="FunFam" id="3.90.1530.30:FF:000001">
    <property type="entry name" value="Chromosome partitioning protein ParB"/>
    <property type="match status" value="1"/>
</dbReference>
<dbReference type="Pfam" id="PF17762">
    <property type="entry name" value="HTH_ParB"/>
    <property type="match status" value="1"/>
</dbReference>
<dbReference type="GO" id="GO:0007059">
    <property type="term" value="P:chromosome segregation"/>
    <property type="evidence" value="ECO:0007669"/>
    <property type="project" value="UniProtKB-KW"/>
</dbReference>
<evidence type="ECO:0000313" key="5">
    <source>
        <dbReference type="EMBL" id="PMP72379.1"/>
    </source>
</evidence>
<proteinExistence type="inferred from homology"/>
<keyword evidence="3" id="KW-0238">DNA-binding</keyword>
<dbReference type="AlphaFoldDB" id="A0A2J6WQ51"/>
<dbReference type="InterPro" id="IPR036086">
    <property type="entry name" value="ParB/Sulfiredoxin_sf"/>
</dbReference>
<dbReference type="SUPFAM" id="SSF110849">
    <property type="entry name" value="ParB/Sulfiredoxin"/>
    <property type="match status" value="1"/>
</dbReference>
<organism evidence="5 6">
    <name type="scientific">Calditerrivibrio nitroreducens</name>
    <dbReference type="NCBI Taxonomy" id="477976"/>
    <lineage>
        <taxon>Bacteria</taxon>
        <taxon>Pseudomonadati</taxon>
        <taxon>Deferribacterota</taxon>
        <taxon>Deferribacteres</taxon>
        <taxon>Deferribacterales</taxon>
        <taxon>Calditerrivibrionaceae</taxon>
    </lineage>
</organism>
<dbReference type="EMBL" id="PNIN01000023">
    <property type="protein sequence ID" value="PMP72379.1"/>
    <property type="molecule type" value="Genomic_DNA"/>
</dbReference>
<feature type="domain" description="ParB-like N-terminal" evidence="4">
    <location>
        <begin position="25"/>
        <end position="115"/>
    </location>
</feature>
<dbReference type="InterPro" id="IPR057240">
    <property type="entry name" value="ParB_dimer_C"/>
</dbReference>
<protein>
    <submittedName>
        <fullName evidence="5">Chromosome partitioning protein ParB</fullName>
    </submittedName>
</protein>
<dbReference type="PANTHER" id="PTHR33375">
    <property type="entry name" value="CHROMOSOME-PARTITIONING PROTEIN PARB-RELATED"/>
    <property type="match status" value="1"/>
</dbReference>
<dbReference type="CDD" id="cd16393">
    <property type="entry name" value="SPO0J_N"/>
    <property type="match status" value="1"/>
</dbReference>
<sequence>MMKKSPLGRGLDSLIPKSADTKSVFEVDIDEIVPNKEQPRLSFEEEKLKELASSIKEKGIIQPLIVTNVGGKYQIIAGERRWRAAGMAGLKKVPVIVKSVDNDKEKLELALIENLQREDLNPVEVAKAYKLLIEKYDYTQEQLAQIVGKNRSTVANSLRILNLHPKIIEALSQNLITEGHARSLIGLESSMALQILQKIIDKGLTVREVEKLVKNINNPKRLKENKGNDLFIESIKKEMEEIFKTKIQIKPSRKGGKIELVYKSNEELNTILAIIRGERC</sequence>
<name>A0A2J6WQ51_9BACT</name>
<dbReference type="InterPro" id="IPR004437">
    <property type="entry name" value="ParB/RepB/Spo0J"/>
</dbReference>
<evidence type="ECO:0000259" key="4">
    <source>
        <dbReference type="SMART" id="SM00470"/>
    </source>
</evidence>
<dbReference type="Gene3D" id="1.10.10.2830">
    <property type="match status" value="1"/>
</dbReference>
<dbReference type="InterPro" id="IPR041468">
    <property type="entry name" value="HTH_ParB/Spo0J"/>
</dbReference>
<keyword evidence="2" id="KW-0159">Chromosome partition</keyword>
<evidence type="ECO:0000256" key="2">
    <source>
        <dbReference type="ARBA" id="ARBA00022829"/>
    </source>
</evidence>
<evidence type="ECO:0000256" key="1">
    <source>
        <dbReference type="ARBA" id="ARBA00006295"/>
    </source>
</evidence>
<dbReference type="NCBIfam" id="TIGR00180">
    <property type="entry name" value="parB_part"/>
    <property type="match status" value="1"/>
</dbReference>
<comment type="caution">
    <text evidence="5">The sequence shown here is derived from an EMBL/GenBank/DDBJ whole genome shotgun (WGS) entry which is preliminary data.</text>
</comment>
<dbReference type="Pfam" id="PF02195">
    <property type="entry name" value="ParB_N"/>
    <property type="match status" value="1"/>
</dbReference>
<dbReference type="Pfam" id="PF23552">
    <property type="entry name" value="ParB_C"/>
    <property type="match status" value="1"/>
</dbReference>
<dbReference type="GO" id="GO:0003677">
    <property type="term" value="F:DNA binding"/>
    <property type="evidence" value="ECO:0007669"/>
    <property type="project" value="UniProtKB-KW"/>
</dbReference>
<dbReference type="Gene3D" id="3.90.1530.30">
    <property type="match status" value="1"/>
</dbReference>
<accession>A0A2J6WQ51</accession>
<evidence type="ECO:0000256" key="3">
    <source>
        <dbReference type="ARBA" id="ARBA00023125"/>
    </source>
</evidence>
<dbReference type="GO" id="GO:0005694">
    <property type="term" value="C:chromosome"/>
    <property type="evidence" value="ECO:0007669"/>
    <property type="project" value="TreeGrafter"/>
</dbReference>
<dbReference type="InterPro" id="IPR050336">
    <property type="entry name" value="Chromosome_partition/occlusion"/>
</dbReference>
<evidence type="ECO:0000313" key="6">
    <source>
        <dbReference type="Proteomes" id="UP000242881"/>
    </source>
</evidence>
<dbReference type="GO" id="GO:0045881">
    <property type="term" value="P:positive regulation of sporulation resulting in formation of a cellular spore"/>
    <property type="evidence" value="ECO:0007669"/>
    <property type="project" value="TreeGrafter"/>
</dbReference>
<gene>
    <name evidence="5" type="ORF">C0187_01750</name>
</gene>
<dbReference type="InterPro" id="IPR003115">
    <property type="entry name" value="ParB_N"/>
</dbReference>
<dbReference type="PANTHER" id="PTHR33375:SF1">
    <property type="entry name" value="CHROMOSOME-PARTITIONING PROTEIN PARB-RELATED"/>
    <property type="match status" value="1"/>
</dbReference>
<dbReference type="FunFam" id="1.10.10.2830:FF:000001">
    <property type="entry name" value="Chromosome partitioning protein ParB"/>
    <property type="match status" value="1"/>
</dbReference>